<name>A0A0G8AR81_9SYNE</name>
<protein>
    <submittedName>
        <fullName evidence="3">Uncharacterized protein</fullName>
    </submittedName>
</protein>
<keyword evidence="2" id="KW-0472">Membrane</keyword>
<dbReference type="AlphaFoldDB" id="A0A0G8AR81"/>
<proteinExistence type="predicted"/>
<organism evidence="3 4">
    <name type="scientific">Candidatus Synechococcus spongiarum 15L</name>
    <dbReference type="NCBI Taxonomy" id="1608419"/>
    <lineage>
        <taxon>Bacteria</taxon>
        <taxon>Bacillati</taxon>
        <taxon>Cyanobacteriota</taxon>
        <taxon>Cyanophyceae</taxon>
        <taxon>Synechococcales</taxon>
        <taxon>Synechococcaceae</taxon>
        <taxon>Synechococcus</taxon>
    </lineage>
</organism>
<dbReference type="PATRIC" id="fig|1608419.3.peg.1378"/>
<feature type="region of interest" description="Disordered" evidence="1">
    <location>
        <begin position="1"/>
        <end position="28"/>
    </location>
</feature>
<dbReference type="EMBL" id="JYFQ01000219">
    <property type="protein sequence ID" value="KKZ10009.1"/>
    <property type="molecule type" value="Genomic_DNA"/>
</dbReference>
<accession>A0A0G8AR81</accession>
<reference evidence="3 4" key="1">
    <citation type="submission" date="2015-02" db="EMBL/GenBank/DDBJ databases">
        <authorList>
            <person name="Slaby B."/>
            <person name="Hentschel U."/>
        </authorList>
    </citation>
    <scope>NUCLEOTIDE SEQUENCE [LARGE SCALE GENOMIC DNA]</scope>
    <source>
        <strain evidence="3">15L</strain>
    </source>
</reference>
<dbReference type="Proteomes" id="UP000035037">
    <property type="component" value="Unassembled WGS sequence"/>
</dbReference>
<keyword evidence="2" id="KW-1133">Transmembrane helix</keyword>
<evidence type="ECO:0000313" key="3">
    <source>
        <dbReference type="EMBL" id="KKZ10009.1"/>
    </source>
</evidence>
<evidence type="ECO:0000256" key="2">
    <source>
        <dbReference type="SAM" id="Phobius"/>
    </source>
</evidence>
<comment type="caution">
    <text evidence="3">The sequence shown here is derived from an EMBL/GenBank/DDBJ whole genome shotgun (WGS) entry which is preliminary data.</text>
</comment>
<keyword evidence="2" id="KW-0812">Transmembrane</keyword>
<evidence type="ECO:0000256" key="1">
    <source>
        <dbReference type="SAM" id="MobiDB-lite"/>
    </source>
</evidence>
<sequence length="142" mass="15533">MTAATPTSPATSKEEEAMSTNPTAESRRPGGWRDIAVIVAISAVVIAIFSLAVMGFTSLDSKIDAQRVEIRQDNAELRRVIDAQSAEFSKDNAELRRVIDAQSAEFSKANDAQNAELRKIVTDTGDKFERLYSALLTERKGD</sequence>
<feature type="transmembrane region" description="Helical" evidence="2">
    <location>
        <begin position="35"/>
        <end position="57"/>
    </location>
</feature>
<feature type="compositionally biased region" description="Low complexity" evidence="1">
    <location>
        <begin position="1"/>
        <end position="11"/>
    </location>
</feature>
<reference evidence="3 4" key="2">
    <citation type="submission" date="2015-05" db="EMBL/GenBank/DDBJ databases">
        <title>Lifestyle Evolution in Cyanobacterial Symbionts of Sponges.</title>
        <authorList>
            <person name="Burgsdorf I."/>
            <person name="Slaby B.M."/>
            <person name="Handley K.M."/>
            <person name="Haber M."/>
            <person name="Blom J."/>
            <person name="Marshall C.W."/>
            <person name="Gilbert J.A."/>
            <person name="Hentschel U."/>
            <person name="Steindler L."/>
        </authorList>
    </citation>
    <scope>NUCLEOTIDE SEQUENCE [LARGE SCALE GENOMIC DNA]</scope>
    <source>
        <strain evidence="3">15L</strain>
    </source>
</reference>
<gene>
    <name evidence="3" type="ORF">TQ37_10240</name>
</gene>
<evidence type="ECO:0000313" key="4">
    <source>
        <dbReference type="Proteomes" id="UP000035037"/>
    </source>
</evidence>